<dbReference type="AlphaFoldDB" id="A0A0J9TEW3"/>
<feature type="compositionally biased region" description="Polar residues" evidence="1">
    <location>
        <begin position="418"/>
        <end position="432"/>
    </location>
</feature>
<feature type="compositionally biased region" description="Polar residues" evidence="1">
    <location>
        <begin position="361"/>
        <end position="383"/>
    </location>
</feature>
<evidence type="ECO:0000313" key="2">
    <source>
        <dbReference type="EMBL" id="KMZ94045.1"/>
    </source>
</evidence>
<organism evidence="2 3">
    <name type="scientific">Plasmodium vivax Mauritania I</name>
    <dbReference type="NCBI Taxonomy" id="1035515"/>
    <lineage>
        <taxon>Eukaryota</taxon>
        <taxon>Sar</taxon>
        <taxon>Alveolata</taxon>
        <taxon>Apicomplexa</taxon>
        <taxon>Aconoidasida</taxon>
        <taxon>Haemosporida</taxon>
        <taxon>Plasmodiidae</taxon>
        <taxon>Plasmodium</taxon>
        <taxon>Plasmodium (Plasmodium)</taxon>
    </lineage>
</organism>
<protein>
    <submittedName>
        <fullName evidence="2">Uncharacterized protein</fullName>
    </submittedName>
</protein>
<gene>
    <name evidence="2" type="ORF">PVMG_02271</name>
</gene>
<sequence length="517" mass="59733">MHIKKKFRFYNIAKENCINDECNYFTELQNFKNKINELGDLNTILNKCKYGMTSCEHGSNGEGDVPCLREKGNSFLNLIFCNSIEDIINVLLKFTIISDPILTLFVILFKVLTYKQYIDFKEKFNPNKPFSSEEVKLDDILRLADIEPDMKKNYSDAFGVLLKHIHHDGLFYRGNNEDACKYINYILYKKVEVEHETKRSYDATLSSLFKIFLDAYGKKLPGRKNRCMSSIFNIQPETFNKLNALYDVYDKYNKCSFYIDKTINLGCDDFKNFFDSYNNYMFVNESKTPKFNDILINIEEHAKDIFAKYIKGCKKDDYYIRSPRLFTPPRVQKPKTHSQEQIGQTGLQAVDSNSHSETHRITNTPQTQLSKDISISDPEQGTPRTDEEYSANVFRSESYDPKEIVSHQDSSHQETRDSSIGSNEEQSQSYSRLETPIRPSYFSETLYSGRPGRVGEHDISNEVEMPPSSFMNTITSTLKNVDPVPVVGVSGGMGALFLLFRVLEILNLHLYMCNTFK</sequence>
<name>A0A0J9TEW3_PLAVI</name>
<evidence type="ECO:0000256" key="1">
    <source>
        <dbReference type="SAM" id="MobiDB-lite"/>
    </source>
</evidence>
<feature type="compositionally biased region" description="Polar residues" evidence="1">
    <location>
        <begin position="339"/>
        <end position="353"/>
    </location>
</feature>
<reference evidence="2 3" key="1">
    <citation type="submission" date="2011-08" db="EMBL/GenBank/DDBJ databases">
        <title>The Genome Sequence of Plasmodium vivax Mauritania I.</title>
        <authorList>
            <consortium name="The Broad Institute Genome Sequencing Platform"/>
            <consortium name="The Broad Institute Genome Sequencing Center for Infectious Disease"/>
            <person name="Neafsey D."/>
            <person name="Carlton J."/>
            <person name="Barnwell J."/>
            <person name="Collins W."/>
            <person name="Escalante A."/>
            <person name="Mullikin J."/>
            <person name="Saul A."/>
            <person name="Guigo R."/>
            <person name="Camara F."/>
            <person name="Young S.K."/>
            <person name="Zeng Q."/>
            <person name="Gargeya S."/>
            <person name="Fitzgerald M."/>
            <person name="Haas B."/>
            <person name="Abouelleil A."/>
            <person name="Alvarado L."/>
            <person name="Arachchi H.M."/>
            <person name="Berlin A."/>
            <person name="Brown A."/>
            <person name="Chapman S.B."/>
            <person name="Chen Z."/>
            <person name="Dunbar C."/>
            <person name="Freedman E."/>
            <person name="Gearin G."/>
            <person name="Gellesch M."/>
            <person name="Goldberg J."/>
            <person name="Griggs A."/>
            <person name="Gujja S."/>
            <person name="Heiman D."/>
            <person name="Howarth C."/>
            <person name="Larson L."/>
            <person name="Lui A."/>
            <person name="MacDonald P.J.P."/>
            <person name="Montmayeur A."/>
            <person name="Murphy C."/>
            <person name="Neiman D."/>
            <person name="Pearson M."/>
            <person name="Priest M."/>
            <person name="Roberts A."/>
            <person name="Saif S."/>
            <person name="Shea T."/>
            <person name="Shenoy N."/>
            <person name="Sisk P."/>
            <person name="Stolte C."/>
            <person name="Sykes S."/>
            <person name="Wortman J."/>
            <person name="Nusbaum C."/>
            <person name="Birren B."/>
        </authorList>
    </citation>
    <scope>NUCLEOTIDE SEQUENCE [LARGE SCALE GENOMIC DNA]</scope>
    <source>
        <strain evidence="2 3">Mauritania I</strain>
    </source>
</reference>
<evidence type="ECO:0000313" key="3">
    <source>
        <dbReference type="Proteomes" id="UP000053776"/>
    </source>
</evidence>
<proteinExistence type="predicted"/>
<feature type="region of interest" description="Disordered" evidence="1">
    <location>
        <begin position="326"/>
        <end position="435"/>
    </location>
</feature>
<dbReference type="Proteomes" id="UP000053776">
    <property type="component" value="Unassembled WGS sequence"/>
</dbReference>
<accession>A0A0J9TEW3</accession>
<feature type="compositionally biased region" description="Basic and acidic residues" evidence="1">
    <location>
        <begin position="397"/>
        <end position="417"/>
    </location>
</feature>
<dbReference type="EMBL" id="KQ235026">
    <property type="protein sequence ID" value="KMZ94045.1"/>
    <property type="molecule type" value="Genomic_DNA"/>
</dbReference>